<feature type="coiled-coil region" evidence="1">
    <location>
        <begin position="83"/>
        <end position="110"/>
    </location>
</feature>
<name>A0A7W6IQZ7_9HYPH</name>
<keyword evidence="4" id="KW-1185">Reference proteome</keyword>
<evidence type="ECO:0000256" key="2">
    <source>
        <dbReference type="SAM" id="MobiDB-lite"/>
    </source>
</evidence>
<proteinExistence type="predicted"/>
<dbReference type="RefSeq" id="WP_183312449.1">
    <property type="nucleotide sequence ID" value="NZ_JACIEW010000010.1"/>
</dbReference>
<organism evidence="3 4">
    <name type="scientific">Devosia subaequoris</name>
    <dbReference type="NCBI Taxonomy" id="395930"/>
    <lineage>
        <taxon>Bacteria</taxon>
        <taxon>Pseudomonadati</taxon>
        <taxon>Pseudomonadota</taxon>
        <taxon>Alphaproteobacteria</taxon>
        <taxon>Hyphomicrobiales</taxon>
        <taxon>Devosiaceae</taxon>
        <taxon>Devosia</taxon>
    </lineage>
</organism>
<dbReference type="EMBL" id="JACIEW010000010">
    <property type="protein sequence ID" value="MBB4053677.1"/>
    <property type="molecule type" value="Genomic_DNA"/>
</dbReference>
<reference evidence="3 4" key="1">
    <citation type="submission" date="2020-08" db="EMBL/GenBank/DDBJ databases">
        <title>Genomic Encyclopedia of Type Strains, Phase IV (KMG-IV): sequencing the most valuable type-strain genomes for metagenomic binning, comparative biology and taxonomic classification.</title>
        <authorList>
            <person name="Goeker M."/>
        </authorList>
    </citation>
    <scope>NUCLEOTIDE SEQUENCE [LARGE SCALE GENOMIC DNA]</scope>
    <source>
        <strain evidence="3 4">DSM 23447</strain>
    </source>
</reference>
<evidence type="ECO:0000313" key="4">
    <source>
        <dbReference type="Proteomes" id="UP000547011"/>
    </source>
</evidence>
<dbReference type="AlphaFoldDB" id="A0A7W6IQZ7"/>
<comment type="caution">
    <text evidence="3">The sequence shown here is derived from an EMBL/GenBank/DDBJ whole genome shotgun (WGS) entry which is preliminary data.</text>
</comment>
<accession>A0A7W6IQZ7</accession>
<protein>
    <submittedName>
        <fullName evidence="3">Uncharacterized protein</fullName>
    </submittedName>
</protein>
<evidence type="ECO:0000313" key="3">
    <source>
        <dbReference type="EMBL" id="MBB4053677.1"/>
    </source>
</evidence>
<feature type="region of interest" description="Disordered" evidence="2">
    <location>
        <begin position="62"/>
        <end position="81"/>
    </location>
</feature>
<keyword evidence="1" id="KW-0175">Coiled coil</keyword>
<dbReference type="Proteomes" id="UP000547011">
    <property type="component" value="Unassembled WGS sequence"/>
</dbReference>
<sequence length="143" mass="16556">MSNTRLSNEDVDRIVGLLSSWTGKLTWTHLVDRVEGVLGTRYTRQGLDKHFSITTAFKKAKERNRKRKPLKLKPDDEGLPPDLAMALRTNEAIRVEIEVLKAERNRLLEKFAVWLYNARSRGLSEQDLNRSLPRIDRQGSEEK</sequence>
<gene>
    <name evidence="3" type="ORF">GGR20_003339</name>
</gene>
<evidence type="ECO:0000256" key="1">
    <source>
        <dbReference type="SAM" id="Coils"/>
    </source>
</evidence>
<feature type="compositionally biased region" description="Basic residues" evidence="2">
    <location>
        <begin position="62"/>
        <end position="71"/>
    </location>
</feature>